<evidence type="ECO:0000313" key="19">
    <source>
        <dbReference type="Proteomes" id="UP001476583"/>
    </source>
</evidence>
<organism evidence="18 19">
    <name type="scientific">Ectopseudomonas mendocina</name>
    <name type="common">Pseudomonas mendocina</name>
    <dbReference type="NCBI Taxonomy" id="300"/>
    <lineage>
        <taxon>Bacteria</taxon>
        <taxon>Pseudomonadati</taxon>
        <taxon>Pseudomonadota</taxon>
        <taxon>Gammaproteobacteria</taxon>
        <taxon>Pseudomonadales</taxon>
        <taxon>Pseudomonadaceae</taxon>
        <taxon>Ectopseudomonas</taxon>
    </lineage>
</organism>
<reference evidence="18 19" key="1">
    <citation type="submission" date="2024-03" db="EMBL/GenBank/DDBJ databases">
        <title>Complete genome of BD2.</title>
        <authorList>
            <person name="Cao G."/>
        </authorList>
    </citation>
    <scope>NUCLEOTIDE SEQUENCE [LARGE SCALE GENOMIC DNA]</scope>
    <source>
        <strain evidence="18 19">BD2</strain>
    </source>
</reference>
<evidence type="ECO:0000256" key="6">
    <source>
        <dbReference type="ARBA" id="ARBA00014679"/>
    </source>
</evidence>
<comment type="catalytic activity">
    <reaction evidence="14 15 16">
        <text>guanosine(37) in tRNA + S-adenosyl-L-methionine = N(1)-methylguanosine(37) in tRNA + S-adenosyl-L-homocysteine + H(+)</text>
        <dbReference type="Rhea" id="RHEA:36899"/>
        <dbReference type="Rhea" id="RHEA-COMP:10145"/>
        <dbReference type="Rhea" id="RHEA-COMP:10147"/>
        <dbReference type="ChEBI" id="CHEBI:15378"/>
        <dbReference type="ChEBI" id="CHEBI:57856"/>
        <dbReference type="ChEBI" id="CHEBI:59789"/>
        <dbReference type="ChEBI" id="CHEBI:73542"/>
        <dbReference type="ChEBI" id="CHEBI:74269"/>
        <dbReference type="EC" id="2.1.1.228"/>
    </reaction>
</comment>
<dbReference type="PANTHER" id="PTHR46417:SF1">
    <property type="entry name" value="TRNA (GUANINE-N(1)-)-METHYLTRANSFERASE"/>
    <property type="match status" value="1"/>
</dbReference>
<evidence type="ECO:0000256" key="10">
    <source>
        <dbReference type="ARBA" id="ARBA00022691"/>
    </source>
</evidence>
<dbReference type="InterPro" id="IPR029028">
    <property type="entry name" value="Alpha/beta_knot_MTases"/>
</dbReference>
<keyword evidence="11 15" id="KW-0819">tRNA processing</keyword>
<evidence type="ECO:0000256" key="15">
    <source>
        <dbReference type="HAMAP-Rule" id="MF_00605"/>
    </source>
</evidence>
<evidence type="ECO:0000256" key="2">
    <source>
        <dbReference type="ARBA" id="ARBA00004496"/>
    </source>
</evidence>
<feature type="domain" description="tRNA methyltransferase TRMD/TRM10-type" evidence="17">
    <location>
        <begin position="5"/>
        <end position="229"/>
    </location>
</feature>
<protein>
    <recommendedName>
        <fullName evidence="6 15">tRNA (guanine-N(1)-)-methyltransferase</fullName>
        <ecNumber evidence="5 15">2.1.1.228</ecNumber>
    </recommendedName>
    <alternativeName>
        <fullName evidence="12 15">M1G-methyltransferase</fullName>
    </alternativeName>
    <alternativeName>
        <fullName evidence="13 15">tRNA [GM37] methyltransferase</fullName>
    </alternativeName>
</protein>
<evidence type="ECO:0000256" key="7">
    <source>
        <dbReference type="ARBA" id="ARBA00022490"/>
    </source>
</evidence>
<dbReference type="NCBIfam" id="TIGR00088">
    <property type="entry name" value="trmD"/>
    <property type="match status" value="1"/>
</dbReference>
<evidence type="ECO:0000259" key="17">
    <source>
        <dbReference type="Pfam" id="PF01746"/>
    </source>
</evidence>
<comment type="subunit">
    <text evidence="4 15 16">Homodimer.</text>
</comment>
<evidence type="ECO:0000256" key="5">
    <source>
        <dbReference type="ARBA" id="ARBA00012807"/>
    </source>
</evidence>
<comment type="subcellular location">
    <subcellularLocation>
        <location evidence="2 15 16">Cytoplasm</location>
    </subcellularLocation>
</comment>
<evidence type="ECO:0000256" key="1">
    <source>
        <dbReference type="ARBA" id="ARBA00002634"/>
    </source>
</evidence>
<dbReference type="InterPro" id="IPR002649">
    <property type="entry name" value="tRNA_m1G_MeTrfase_TrmD"/>
</dbReference>
<evidence type="ECO:0000256" key="9">
    <source>
        <dbReference type="ARBA" id="ARBA00022679"/>
    </source>
</evidence>
<dbReference type="InterPro" id="IPR016009">
    <property type="entry name" value="tRNA_MeTrfase_TRMD/TRM10"/>
</dbReference>
<accession>A0ABZ2RNX6</accession>
<dbReference type="InterPro" id="IPR029026">
    <property type="entry name" value="tRNA_m1G_MTases_N"/>
</dbReference>
<comment type="similarity">
    <text evidence="3 15 16">Belongs to the RNA methyltransferase TrmD family.</text>
</comment>
<dbReference type="SUPFAM" id="SSF75217">
    <property type="entry name" value="alpha/beta knot"/>
    <property type="match status" value="1"/>
</dbReference>
<evidence type="ECO:0000256" key="16">
    <source>
        <dbReference type="RuleBase" id="RU003464"/>
    </source>
</evidence>
<evidence type="ECO:0000256" key="3">
    <source>
        <dbReference type="ARBA" id="ARBA00007630"/>
    </source>
</evidence>
<dbReference type="Pfam" id="PF01746">
    <property type="entry name" value="tRNA_m1G_MT"/>
    <property type="match status" value="1"/>
</dbReference>
<keyword evidence="10 15" id="KW-0949">S-adenosyl-L-methionine</keyword>
<keyword evidence="7 15" id="KW-0963">Cytoplasm</keyword>
<evidence type="ECO:0000256" key="13">
    <source>
        <dbReference type="ARBA" id="ARBA00033392"/>
    </source>
</evidence>
<evidence type="ECO:0000256" key="4">
    <source>
        <dbReference type="ARBA" id="ARBA00011738"/>
    </source>
</evidence>
<evidence type="ECO:0000256" key="14">
    <source>
        <dbReference type="ARBA" id="ARBA00047783"/>
    </source>
</evidence>
<dbReference type="PANTHER" id="PTHR46417">
    <property type="entry name" value="TRNA (GUANINE-N(1)-)-METHYLTRANSFERASE"/>
    <property type="match status" value="1"/>
</dbReference>
<evidence type="ECO:0000256" key="12">
    <source>
        <dbReference type="ARBA" id="ARBA00029736"/>
    </source>
</evidence>
<proteinExistence type="inferred from homology"/>
<keyword evidence="9 15" id="KW-0808">Transferase</keyword>
<dbReference type="Proteomes" id="UP001476583">
    <property type="component" value="Chromosome"/>
</dbReference>
<feature type="binding site" evidence="15">
    <location>
        <position position="117"/>
    </location>
    <ligand>
        <name>S-adenosyl-L-methionine</name>
        <dbReference type="ChEBI" id="CHEBI:59789"/>
    </ligand>
</feature>
<gene>
    <name evidence="15 18" type="primary">trmD</name>
    <name evidence="18" type="ORF">WG219_06390</name>
</gene>
<dbReference type="GO" id="GO:0032259">
    <property type="term" value="P:methylation"/>
    <property type="evidence" value="ECO:0007669"/>
    <property type="project" value="UniProtKB-KW"/>
</dbReference>
<keyword evidence="19" id="KW-1185">Reference proteome</keyword>
<dbReference type="InterPro" id="IPR023148">
    <property type="entry name" value="tRNA_m1G_MeTrfase_C_sf"/>
</dbReference>
<evidence type="ECO:0000256" key="11">
    <source>
        <dbReference type="ARBA" id="ARBA00022694"/>
    </source>
</evidence>
<dbReference type="GO" id="GO:0052906">
    <property type="term" value="F:tRNA (guanine(37)-N1)-methyltransferase activity"/>
    <property type="evidence" value="ECO:0007669"/>
    <property type="project" value="UniProtKB-EC"/>
</dbReference>
<dbReference type="Gene3D" id="1.10.1270.20">
    <property type="entry name" value="tRNA(m1g37)methyltransferase, domain 2"/>
    <property type="match status" value="1"/>
</dbReference>
<evidence type="ECO:0000313" key="18">
    <source>
        <dbReference type="EMBL" id="WXL27957.1"/>
    </source>
</evidence>
<comment type="function">
    <text evidence="1 15 16">Specifically methylates guanosine-37 in various tRNAs.</text>
</comment>
<keyword evidence="8 15" id="KW-0489">Methyltransferase</keyword>
<dbReference type="CDD" id="cd18080">
    <property type="entry name" value="TrmD-like"/>
    <property type="match status" value="1"/>
</dbReference>
<dbReference type="NCBIfam" id="NF000648">
    <property type="entry name" value="PRK00026.1"/>
    <property type="match status" value="1"/>
</dbReference>
<dbReference type="EMBL" id="CP148074">
    <property type="protein sequence ID" value="WXL27957.1"/>
    <property type="molecule type" value="Genomic_DNA"/>
</dbReference>
<dbReference type="Gene3D" id="3.40.1280.10">
    <property type="match status" value="1"/>
</dbReference>
<dbReference type="HAMAP" id="MF_00605">
    <property type="entry name" value="TrmD"/>
    <property type="match status" value="1"/>
</dbReference>
<sequence length="251" mass="28230">MMANLRVEVITLFPEMFAAISEYGITSRAVKQDLLQLTCWNPRSYTTDRHHTVDDRPFGGGPGMVMKIKPLEDALLDAKQAAGGAAKVIYLSPQGRQLTQSAVRELANESALILIAGRYEGIDERFIETYVDEEWSIGDYVLSGGELPAMVLIDAVTRLLPGALGHADSAEEDSFTDGLLDCPHYTRPEVYEGKRVPQVLLSGNHEHIRRWRLQQSLGRTWERRADLLDSRSLSGEEKKLLEEYIRQRDDS</sequence>
<feature type="binding site" evidence="15">
    <location>
        <begin position="137"/>
        <end position="142"/>
    </location>
    <ligand>
        <name>S-adenosyl-L-methionine</name>
        <dbReference type="ChEBI" id="CHEBI:59789"/>
    </ligand>
</feature>
<evidence type="ECO:0000256" key="8">
    <source>
        <dbReference type="ARBA" id="ARBA00022603"/>
    </source>
</evidence>
<dbReference type="EC" id="2.1.1.228" evidence="5 15"/>
<dbReference type="PIRSF" id="PIRSF000386">
    <property type="entry name" value="tRNA_mtase"/>
    <property type="match status" value="1"/>
</dbReference>
<name>A0ABZ2RNX6_ECTME</name>